<evidence type="ECO:0000313" key="2">
    <source>
        <dbReference type="EMBL" id="GBE85129.1"/>
    </source>
</evidence>
<name>A0A401GSI5_9APHY</name>
<evidence type="ECO:0000256" key="1">
    <source>
        <dbReference type="SAM" id="MobiDB-lite"/>
    </source>
</evidence>
<dbReference type="AlphaFoldDB" id="A0A401GSI5"/>
<organism evidence="2 3">
    <name type="scientific">Sparassis crispa</name>
    <dbReference type="NCBI Taxonomy" id="139825"/>
    <lineage>
        <taxon>Eukaryota</taxon>
        <taxon>Fungi</taxon>
        <taxon>Dikarya</taxon>
        <taxon>Basidiomycota</taxon>
        <taxon>Agaricomycotina</taxon>
        <taxon>Agaricomycetes</taxon>
        <taxon>Polyporales</taxon>
        <taxon>Sparassidaceae</taxon>
        <taxon>Sparassis</taxon>
    </lineage>
</organism>
<dbReference type="Proteomes" id="UP000287166">
    <property type="component" value="Unassembled WGS sequence"/>
</dbReference>
<feature type="region of interest" description="Disordered" evidence="1">
    <location>
        <begin position="1"/>
        <end position="35"/>
    </location>
</feature>
<evidence type="ECO:0000313" key="3">
    <source>
        <dbReference type="Proteomes" id="UP000287166"/>
    </source>
</evidence>
<accession>A0A401GSI5</accession>
<dbReference type="RefSeq" id="XP_027616042.1">
    <property type="nucleotide sequence ID" value="XM_027760241.1"/>
</dbReference>
<gene>
    <name evidence="2" type="ORF">SCP_0703150</name>
</gene>
<sequence length="60" mass="6565">MVVPDDMAEEFDDATMEDVGPMLSPFKTSFSGEKQDEHDVGFGLPGFGTIVKAYRAYGCQ</sequence>
<protein>
    <submittedName>
        <fullName evidence="2">Uncharacterized protein</fullName>
    </submittedName>
</protein>
<reference evidence="2 3" key="1">
    <citation type="journal article" date="2018" name="Sci. Rep.">
        <title>Genome sequence of the cauliflower mushroom Sparassis crispa (Hanabiratake) and its association with beneficial usage.</title>
        <authorList>
            <person name="Kiyama R."/>
            <person name="Furutani Y."/>
            <person name="Kawaguchi K."/>
            <person name="Nakanishi T."/>
        </authorList>
    </citation>
    <scope>NUCLEOTIDE SEQUENCE [LARGE SCALE GENOMIC DNA]</scope>
</reference>
<dbReference type="InParanoid" id="A0A401GSI5"/>
<feature type="compositionally biased region" description="Acidic residues" evidence="1">
    <location>
        <begin position="1"/>
        <end position="16"/>
    </location>
</feature>
<dbReference type="EMBL" id="BFAD01000007">
    <property type="protein sequence ID" value="GBE85129.1"/>
    <property type="molecule type" value="Genomic_DNA"/>
</dbReference>
<comment type="caution">
    <text evidence="2">The sequence shown here is derived from an EMBL/GenBank/DDBJ whole genome shotgun (WGS) entry which is preliminary data.</text>
</comment>
<proteinExistence type="predicted"/>
<dbReference type="GeneID" id="38782046"/>
<keyword evidence="3" id="KW-1185">Reference proteome</keyword>